<comment type="caution">
    <text evidence="2">The sequence shown here is derived from an EMBL/GenBank/DDBJ whole genome shotgun (WGS) entry which is preliminary data.</text>
</comment>
<dbReference type="InterPro" id="IPR003652">
    <property type="entry name" value="Ataxin_AXH_dom"/>
</dbReference>
<reference evidence="2" key="1">
    <citation type="journal article" date="2014" name="Front. Microbiol.">
        <title>High frequency of phylogenetically diverse reductive dehalogenase-homologous genes in deep subseafloor sedimentary metagenomes.</title>
        <authorList>
            <person name="Kawai M."/>
            <person name="Futagami T."/>
            <person name="Toyoda A."/>
            <person name="Takaki Y."/>
            <person name="Nishi S."/>
            <person name="Hori S."/>
            <person name="Arai W."/>
            <person name="Tsubouchi T."/>
            <person name="Morono Y."/>
            <person name="Uchiyama I."/>
            <person name="Ito T."/>
            <person name="Fujiyama A."/>
            <person name="Inagaki F."/>
            <person name="Takami H."/>
        </authorList>
    </citation>
    <scope>NUCLEOTIDE SEQUENCE</scope>
    <source>
        <strain evidence="2">Expedition CK06-06</strain>
    </source>
</reference>
<proteinExistence type="predicted"/>
<dbReference type="EMBL" id="BARV01017134">
    <property type="protein sequence ID" value="GAI20025.1"/>
    <property type="molecule type" value="Genomic_DNA"/>
</dbReference>
<evidence type="ECO:0000259" key="1">
    <source>
        <dbReference type="PROSITE" id="PS51148"/>
    </source>
</evidence>
<protein>
    <recommendedName>
        <fullName evidence="1">AXH domain-containing protein</fullName>
    </recommendedName>
</protein>
<feature type="non-terminal residue" evidence="2">
    <location>
        <position position="106"/>
    </location>
</feature>
<dbReference type="SUPFAM" id="SSF51294">
    <property type="entry name" value="Hedgehog/intein (Hint) domain"/>
    <property type="match status" value="1"/>
</dbReference>
<dbReference type="PROSITE" id="PS51148">
    <property type="entry name" value="AXH"/>
    <property type="match status" value="1"/>
</dbReference>
<feature type="domain" description="AXH" evidence="1">
    <location>
        <begin position="48"/>
        <end position="106"/>
    </location>
</feature>
<gene>
    <name evidence="2" type="ORF">S06H3_29265</name>
</gene>
<sequence>MKRLTKLLKKNPGSDFGIDTWGNYSEEWPLNPDDSEAWEWTDIDALQIGIALKRAQPTCFLSGTEILLANHSSKAIENVKVGDIVKSYNEKTGGLENSRVEAVFNI</sequence>
<organism evidence="2">
    <name type="scientific">marine sediment metagenome</name>
    <dbReference type="NCBI Taxonomy" id="412755"/>
    <lineage>
        <taxon>unclassified sequences</taxon>
        <taxon>metagenomes</taxon>
        <taxon>ecological metagenomes</taxon>
    </lineage>
</organism>
<evidence type="ECO:0000313" key="2">
    <source>
        <dbReference type="EMBL" id="GAI20025.1"/>
    </source>
</evidence>
<name>X1MZH9_9ZZZZ</name>
<accession>X1MZH9</accession>
<dbReference type="GO" id="GO:0003723">
    <property type="term" value="F:RNA binding"/>
    <property type="evidence" value="ECO:0007669"/>
    <property type="project" value="InterPro"/>
</dbReference>
<dbReference type="InterPro" id="IPR036844">
    <property type="entry name" value="Hint_dom_sf"/>
</dbReference>
<dbReference type="Gene3D" id="2.170.16.10">
    <property type="entry name" value="Hedgehog/Intein (Hint) domain"/>
    <property type="match status" value="1"/>
</dbReference>
<dbReference type="AlphaFoldDB" id="X1MZH9"/>